<comment type="caution">
    <text evidence="1">The sequence shown here is derived from an EMBL/GenBank/DDBJ whole genome shotgun (WGS) entry which is preliminary data.</text>
</comment>
<evidence type="ECO:0000313" key="1">
    <source>
        <dbReference type="EMBL" id="MDT0618301.1"/>
    </source>
</evidence>
<dbReference type="EMBL" id="JAVRHY010000005">
    <property type="protein sequence ID" value="MDT0618301.1"/>
    <property type="molecule type" value="Genomic_DNA"/>
</dbReference>
<dbReference type="RefSeq" id="WP_311658393.1">
    <property type="nucleotide sequence ID" value="NZ_JAVRHY010000005.1"/>
</dbReference>
<proteinExistence type="predicted"/>
<dbReference type="SUPFAM" id="SSF81593">
    <property type="entry name" value="Nucleotidyltransferase substrate binding subunit/domain"/>
    <property type="match status" value="1"/>
</dbReference>
<dbReference type="Proteomes" id="UP001259982">
    <property type="component" value="Unassembled WGS sequence"/>
</dbReference>
<gene>
    <name evidence="1" type="ORF">RM531_07420</name>
</gene>
<protein>
    <submittedName>
        <fullName evidence="1">HI0074 family nucleotidyltransferase substrate-binding subunit</fullName>
    </submittedName>
</protein>
<name>A0ABU3BBE4_9GAMM</name>
<sequence length="133" mass="15423">MSTSSHQQRFEQARDQFSRAVARLAEVAALDETDVVRDALIQRFEFSYELARKSLFYCLRDQGEQVQDMARPILQAAFRAGLLDDPDLWDRIKNARNETSHTYNEAKAIEIAAFVREEALPAMQRLEQQMKTQ</sequence>
<keyword evidence="2" id="KW-1185">Reference proteome</keyword>
<reference evidence="1 2" key="1">
    <citation type="submission" date="2023-09" db="EMBL/GenBank/DDBJ databases">
        <authorList>
            <person name="Rey-Velasco X."/>
        </authorList>
    </citation>
    <scope>NUCLEOTIDE SEQUENCE [LARGE SCALE GENOMIC DNA]</scope>
    <source>
        <strain evidence="1 2">P385</strain>
    </source>
</reference>
<dbReference type="NCBIfam" id="TIGR01987">
    <property type="entry name" value="HI0074"/>
    <property type="match status" value="1"/>
</dbReference>
<dbReference type="Pfam" id="PF08780">
    <property type="entry name" value="NTase_sub_bind"/>
    <property type="match status" value="1"/>
</dbReference>
<dbReference type="InterPro" id="IPR010235">
    <property type="entry name" value="HepT"/>
</dbReference>
<evidence type="ECO:0000313" key="2">
    <source>
        <dbReference type="Proteomes" id="UP001259982"/>
    </source>
</evidence>
<dbReference type="Gene3D" id="1.20.120.330">
    <property type="entry name" value="Nucleotidyltransferases domain 2"/>
    <property type="match status" value="1"/>
</dbReference>
<accession>A0ABU3BBE4</accession>
<organism evidence="1 2">
    <name type="scientific">Spectribacter acetivorans</name>
    <dbReference type="NCBI Taxonomy" id="3075603"/>
    <lineage>
        <taxon>Bacteria</taxon>
        <taxon>Pseudomonadati</taxon>
        <taxon>Pseudomonadota</taxon>
        <taxon>Gammaproteobacteria</taxon>
        <taxon>Salinisphaerales</taxon>
        <taxon>Salinisphaeraceae</taxon>
        <taxon>Spectribacter</taxon>
    </lineage>
</organism>